<dbReference type="GO" id="GO:0009306">
    <property type="term" value="P:protein secretion"/>
    <property type="evidence" value="ECO:0007669"/>
    <property type="project" value="InterPro"/>
</dbReference>
<dbReference type="Proteomes" id="UP000619033">
    <property type="component" value="Unassembled WGS sequence"/>
</dbReference>
<keyword evidence="5 7" id="KW-1133">Transmembrane helix</keyword>
<dbReference type="PRINTS" id="PR00952">
    <property type="entry name" value="TYPE3IMQPROT"/>
</dbReference>
<feature type="transmembrane region" description="Helical" evidence="7">
    <location>
        <begin position="12"/>
        <end position="35"/>
    </location>
</feature>
<evidence type="ECO:0000256" key="3">
    <source>
        <dbReference type="ARBA" id="ARBA00022475"/>
    </source>
</evidence>
<dbReference type="AlphaFoldDB" id="A0A8J7MR75"/>
<evidence type="ECO:0000256" key="6">
    <source>
        <dbReference type="ARBA" id="ARBA00023136"/>
    </source>
</evidence>
<organism evidence="8 9">
    <name type="scientific">Fuscibacter oryzae</name>
    <dbReference type="NCBI Taxonomy" id="2803939"/>
    <lineage>
        <taxon>Bacteria</taxon>
        <taxon>Pseudomonadati</taxon>
        <taxon>Pseudomonadota</taxon>
        <taxon>Alphaproteobacteria</taxon>
        <taxon>Rhodobacterales</taxon>
        <taxon>Paracoccaceae</taxon>
        <taxon>Fuscibacter</taxon>
    </lineage>
</organism>
<dbReference type="GO" id="GO:0005886">
    <property type="term" value="C:plasma membrane"/>
    <property type="evidence" value="ECO:0007669"/>
    <property type="project" value="UniProtKB-SubCell"/>
</dbReference>
<keyword evidence="8" id="KW-0969">Cilium</keyword>
<dbReference type="InterPro" id="IPR002191">
    <property type="entry name" value="Bac_export_3"/>
</dbReference>
<keyword evidence="3" id="KW-1003">Cell membrane</keyword>
<evidence type="ECO:0000256" key="5">
    <source>
        <dbReference type="ARBA" id="ARBA00022989"/>
    </source>
</evidence>
<keyword evidence="8" id="KW-0282">Flagellum</keyword>
<dbReference type="Pfam" id="PF01313">
    <property type="entry name" value="Bac_export_3"/>
    <property type="match status" value="1"/>
</dbReference>
<dbReference type="PANTHER" id="PTHR34040:SF2">
    <property type="entry name" value="FLAGELLAR BIOSYNTHETIC PROTEIN FLIQ"/>
    <property type="match status" value="1"/>
</dbReference>
<proteinExistence type="inferred from homology"/>
<evidence type="ECO:0000256" key="4">
    <source>
        <dbReference type="ARBA" id="ARBA00022692"/>
    </source>
</evidence>
<dbReference type="EMBL" id="JAESVP010000004">
    <property type="protein sequence ID" value="MBL4928378.1"/>
    <property type="molecule type" value="Genomic_DNA"/>
</dbReference>
<evidence type="ECO:0000256" key="7">
    <source>
        <dbReference type="SAM" id="Phobius"/>
    </source>
</evidence>
<comment type="subcellular location">
    <subcellularLocation>
        <location evidence="1">Cell membrane</location>
        <topology evidence="1">Multi-pass membrane protein</topology>
    </subcellularLocation>
</comment>
<dbReference type="RefSeq" id="WP_202660085.1">
    <property type="nucleotide sequence ID" value="NZ_JAESVP010000004.1"/>
</dbReference>
<comment type="caution">
    <text evidence="8">The sequence shown here is derived from an EMBL/GenBank/DDBJ whole genome shotgun (WGS) entry which is preliminary data.</text>
</comment>
<evidence type="ECO:0000256" key="1">
    <source>
        <dbReference type="ARBA" id="ARBA00004651"/>
    </source>
</evidence>
<name>A0A8J7MR75_9RHOB</name>
<dbReference type="PANTHER" id="PTHR34040">
    <property type="entry name" value="FLAGELLAR BIOSYNTHETIC PROTEIN FLIQ"/>
    <property type="match status" value="1"/>
</dbReference>
<feature type="transmembrane region" description="Helical" evidence="7">
    <location>
        <begin position="55"/>
        <end position="74"/>
    </location>
</feature>
<protein>
    <submittedName>
        <fullName evidence="8">Flagellar biosynthetic protein FliQ</fullName>
    </submittedName>
</protein>
<keyword evidence="9" id="KW-1185">Reference proteome</keyword>
<reference evidence="8" key="1">
    <citation type="submission" date="2021-01" db="EMBL/GenBank/DDBJ databases">
        <title>Genome seq and assembly of Tabrizicola sp. KVB23.</title>
        <authorList>
            <person name="Chhetri G."/>
        </authorList>
    </citation>
    <scope>NUCLEOTIDE SEQUENCE</scope>
    <source>
        <strain evidence="8">KVB23</strain>
    </source>
</reference>
<evidence type="ECO:0000313" key="8">
    <source>
        <dbReference type="EMBL" id="MBL4928378.1"/>
    </source>
</evidence>
<keyword evidence="6 7" id="KW-0472">Membrane</keyword>
<gene>
    <name evidence="8" type="ORF">JI744_09700</name>
</gene>
<keyword evidence="8" id="KW-0966">Cell projection</keyword>
<accession>A0A8J7MR75</accession>
<evidence type="ECO:0000313" key="9">
    <source>
        <dbReference type="Proteomes" id="UP000619033"/>
    </source>
</evidence>
<sequence>MTQELLYDVLRQGLWVAVQISAPLLSVALVAGVVIGLFQALTSIQEMTLTFVPKVGVMLAVFWVSMSFMTATLVTRLRRLIADRQTESVEILRGWMELEEEKS</sequence>
<evidence type="ECO:0000256" key="2">
    <source>
        <dbReference type="ARBA" id="ARBA00006156"/>
    </source>
</evidence>
<comment type="similarity">
    <text evidence="2">Belongs to the FliQ/MopD/SpaQ family.</text>
</comment>
<keyword evidence="4 7" id="KW-0812">Transmembrane</keyword>